<dbReference type="InterPro" id="IPR003597">
    <property type="entry name" value="Ig_C1-set"/>
</dbReference>
<dbReference type="SUPFAM" id="SSF54452">
    <property type="entry name" value="MHC antigen-recognition domain"/>
    <property type="match status" value="1"/>
</dbReference>
<keyword evidence="2" id="KW-1133">Transmembrane helix</keyword>
<evidence type="ECO:0000256" key="2">
    <source>
        <dbReference type="SAM" id="Phobius"/>
    </source>
</evidence>
<dbReference type="PANTHER" id="PTHR16675">
    <property type="entry name" value="MHC CLASS I-RELATED"/>
    <property type="match status" value="1"/>
</dbReference>
<dbReference type="Proteomes" id="UP000695023">
    <property type="component" value="Unplaced"/>
</dbReference>
<dbReference type="Pfam" id="PF07654">
    <property type="entry name" value="C1-set"/>
    <property type="match status" value="1"/>
</dbReference>
<accession>A0A9Y3S7I8</accession>
<reference evidence="6" key="1">
    <citation type="submission" date="2025-08" db="UniProtKB">
        <authorList>
            <consortium name="RefSeq"/>
        </authorList>
    </citation>
    <scope>IDENTIFICATION</scope>
</reference>
<evidence type="ECO:0000313" key="5">
    <source>
        <dbReference type="Proteomes" id="UP000695023"/>
    </source>
</evidence>
<dbReference type="InterPro" id="IPR050208">
    <property type="entry name" value="MHC_class-I_related"/>
</dbReference>
<dbReference type="Gene3D" id="3.30.500.10">
    <property type="entry name" value="MHC class I-like antigen recognition-like"/>
    <property type="match status" value="1"/>
</dbReference>
<evidence type="ECO:0000256" key="3">
    <source>
        <dbReference type="SAM" id="SignalP"/>
    </source>
</evidence>
<dbReference type="RefSeq" id="XP_005755212.1">
    <property type="nucleotide sequence ID" value="XM_005755155.1"/>
</dbReference>
<feature type="non-terminal residue" evidence="6">
    <location>
        <position position="1"/>
    </location>
</feature>
<dbReference type="GO" id="GO:0009897">
    <property type="term" value="C:external side of plasma membrane"/>
    <property type="evidence" value="ECO:0007669"/>
    <property type="project" value="TreeGrafter"/>
</dbReference>
<keyword evidence="1" id="KW-0325">Glycoprotein</keyword>
<dbReference type="GO" id="GO:0005615">
    <property type="term" value="C:extracellular space"/>
    <property type="evidence" value="ECO:0007669"/>
    <property type="project" value="TreeGrafter"/>
</dbReference>
<evidence type="ECO:0000313" key="6">
    <source>
        <dbReference type="RefSeq" id="XP_005755212.1"/>
    </source>
</evidence>
<dbReference type="GO" id="GO:0006955">
    <property type="term" value="P:immune response"/>
    <property type="evidence" value="ECO:0007669"/>
    <property type="project" value="TreeGrafter"/>
</dbReference>
<dbReference type="InterPro" id="IPR011161">
    <property type="entry name" value="MHC_I-like_Ag-recog"/>
</dbReference>
<evidence type="ECO:0000259" key="4">
    <source>
        <dbReference type="PROSITE" id="PS50835"/>
    </source>
</evidence>
<dbReference type="Pfam" id="PF00129">
    <property type="entry name" value="MHC_I"/>
    <property type="match status" value="1"/>
</dbReference>
<sequence>SWELHDLIFLCRFLPIIRRLLVQDQHCNCPVTLCDYSVKHSLKYFVTGSSGVPNIPEFVGVLMVDGIQTGYCDSSSKTLQPQQDWAKKLLENNTQQRDWYNKKCFEDQPKLFKDTIFSLKQQFNQGDAVHILQMIEGCEWDENTGEVTGVLLYGYNGEAFMDFDLKTLTWIALKPEAVITKQKWDTDRLRIKHKENDLTNICPAYLKMYVDHNKGFSQKKVLPSVFLLQKTPSSPVSCHATGFYPGRAEMMWRKDGEELHEGVALGEILPNNDETFQMSVDLNVSSITPEDWRKYKCVFQLCGVEDIVMKLNEAVIRTNTEENIRKENASSMMIPIIAAVVVLVLILGAAVGFADYKKKKKSDTEPSPGNTFELEILISERLNPETAQTNTAHY</sequence>
<evidence type="ECO:0000256" key="1">
    <source>
        <dbReference type="ARBA" id="ARBA00023180"/>
    </source>
</evidence>
<dbReference type="PANTHER" id="PTHR16675:SF237">
    <property type="entry name" value="MHC CLASS I ANTIGEN TRANSCRIPT VARIANT 1-RELATED"/>
    <property type="match status" value="1"/>
</dbReference>
<organism evidence="5 6">
    <name type="scientific">Pundamilia nyererei</name>
    <dbReference type="NCBI Taxonomy" id="303518"/>
    <lineage>
        <taxon>Eukaryota</taxon>
        <taxon>Metazoa</taxon>
        <taxon>Chordata</taxon>
        <taxon>Craniata</taxon>
        <taxon>Vertebrata</taxon>
        <taxon>Euteleostomi</taxon>
        <taxon>Actinopterygii</taxon>
        <taxon>Neopterygii</taxon>
        <taxon>Teleostei</taxon>
        <taxon>Neoteleostei</taxon>
        <taxon>Acanthomorphata</taxon>
        <taxon>Ovalentaria</taxon>
        <taxon>Cichlomorphae</taxon>
        <taxon>Cichliformes</taxon>
        <taxon>Cichlidae</taxon>
        <taxon>African cichlids</taxon>
        <taxon>Pseudocrenilabrinae</taxon>
        <taxon>Haplochromini</taxon>
        <taxon>Pundamilia</taxon>
    </lineage>
</organism>
<dbReference type="InterPro" id="IPR007110">
    <property type="entry name" value="Ig-like_dom"/>
</dbReference>
<dbReference type="SMART" id="SM00407">
    <property type="entry name" value="IGc1"/>
    <property type="match status" value="1"/>
</dbReference>
<feature type="signal peptide" evidence="3">
    <location>
        <begin position="1"/>
        <end position="19"/>
    </location>
</feature>
<proteinExistence type="predicted"/>
<dbReference type="PROSITE" id="PS50835">
    <property type="entry name" value="IG_LIKE"/>
    <property type="match status" value="1"/>
</dbReference>
<dbReference type="InterPro" id="IPR013783">
    <property type="entry name" value="Ig-like_fold"/>
</dbReference>
<feature type="chain" id="PRO_5041394543" evidence="3">
    <location>
        <begin position="20"/>
        <end position="394"/>
    </location>
</feature>
<protein>
    <submittedName>
        <fullName evidence="6">Major histocompatibility complex class I-related gene protein-like</fullName>
    </submittedName>
</protein>
<keyword evidence="2" id="KW-0812">Transmembrane</keyword>
<keyword evidence="5" id="KW-1185">Reference proteome</keyword>
<keyword evidence="2" id="KW-0472">Membrane</keyword>
<dbReference type="GeneID" id="102212525"/>
<dbReference type="InterPro" id="IPR037055">
    <property type="entry name" value="MHC_I-like_Ag-recog_sf"/>
</dbReference>
<keyword evidence="3" id="KW-0732">Signal</keyword>
<dbReference type="InterPro" id="IPR011162">
    <property type="entry name" value="MHC_I/II-like_Ag-recog"/>
</dbReference>
<feature type="domain" description="Ig-like" evidence="4">
    <location>
        <begin position="223"/>
        <end position="297"/>
    </location>
</feature>
<name>A0A9Y3S7I8_9CICH</name>
<dbReference type="FunFam" id="2.60.40.10:FF:000943">
    <property type="entry name" value="Classical MHC class I molecule, alpha-chain"/>
    <property type="match status" value="1"/>
</dbReference>
<feature type="transmembrane region" description="Helical" evidence="2">
    <location>
        <begin position="332"/>
        <end position="354"/>
    </location>
</feature>
<dbReference type="InterPro" id="IPR036179">
    <property type="entry name" value="Ig-like_dom_sf"/>
</dbReference>
<dbReference type="Gene3D" id="2.60.40.10">
    <property type="entry name" value="Immunoglobulins"/>
    <property type="match status" value="1"/>
</dbReference>
<dbReference type="SUPFAM" id="SSF48726">
    <property type="entry name" value="Immunoglobulin"/>
    <property type="match status" value="1"/>
</dbReference>
<gene>
    <name evidence="6" type="primary">LOC102212525</name>
</gene>
<dbReference type="AlphaFoldDB" id="A0A9Y3S7I8"/>